<evidence type="ECO:0000256" key="1">
    <source>
        <dbReference type="SAM" id="MobiDB-lite"/>
    </source>
</evidence>
<reference evidence="2 3" key="1">
    <citation type="submission" date="2013-12" db="EMBL/GenBank/DDBJ databases">
        <title>Genome and proteome characterization of Caldibacillus debilis GB1 derived from a cellulolytic aero-tolerant co-culture.</title>
        <authorList>
            <person name="Wushke S.T."/>
            <person name="Zhang X."/>
            <person name="Fristensky B."/>
            <person name="Wilkins J.A."/>
            <person name="Levin D.B."/>
            <person name="Sparling R."/>
        </authorList>
    </citation>
    <scope>NUCLEOTIDE SEQUENCE [LARGE SCALE GENOMIC DNA]</scope>
    <source>
        <strain evidence="2 3">GB1</strain>
    </source>
</reference>
<dbReference type="Proteomes" id="UP000286235">
    <property type="component" value="Unassembled WGS sequence"/>
</dbReference>
<organism evidence="2 3">
    <name type="scientific">Caldibacillus debilis GB1</name>
    <dbReference type="NCBI Taxonomy" id="1339248"/>
    <lineage>
        <taxon>Bacteria</taxon>
        <taxon>Bacillati</taxon>
        <taxon>Bacillota</taxon>
        <taxon>Bacilli</taxon>
        <taxon>Bacillales</taxon>
        <taxon>Bacillaceae</taxon>
        <taxon>Caldibacillus</taxon>
    </lineage>
</organism>
<sequence>MNITIEIKAPELANAIQALANAFAHQSFTPRNQPATEKAAPVQTPTQTAQHVPVQTVPAVAPIATPNQQQPAEQVTEQSVQQQQPAPQEQPKSVPTSTPSYTFDQLAVAATQLVDAGRREELVQLLHSFGVQALTALPKEQYGAFATKLREMGAKI</sequence>
<name>A0A420VIN7_9BACI</name>
<evidence type="ECO:0000313" key="2">
    <source>
        <dbReference type="EMBL" id="RKO63233.1"/>
    </source>
</evidence>
<dbReference type="EMBL" id="AZRV01000011">
    <property type="protein sequence ID" value="RKO63233.1"/>
    <property type="molecule type" value="Genomic_DNA"/>
</dbReference>
<comment type="caution">
    <text evidence="2">The sequence shown here is derived from an EMBL/GenBank/DDBJ whole genome shotgun (WGS) entry which is preliminary data.</text>
</comment>
<dbReference type="AlphaFoldDB" id="A0A420VIN7"/>
<dbReference type="RefSeq" id="WP_147402748.1">
    <property type="nucleotide sequence ID" value="NZ_AZRV01000011.1"/>
</dbReference>
<keyword evidence="3" id="KW-1185">Reference proteome</keyword>
<proteinExistence type="predicted"/>
<protein>
    <submittedName>
        <fullName evidence="2">Uncharacterized protein</fullName>
    </submittedName>
</protein>
<feature type="compositionally biased region" description="Low complexity" evidence="1">
    <location>
        <begin position="72"/>
        <end position="91"/>
    </location>
</feature>
<feature type="region of interest" description="Disordered" evidence="1">
    <location>
        <begin position="31"/>
        <end position="100"/>
    </location>
</feature>
<gene>
    <name evidence="2" type="ORF">Cdeb_00325</name>
</gene>
<evidence type="ECO:0000313" key="3">
    <source>
        <dbReference type="Proteomes" id="UP000286235"/>
    </source>
</evidence>
<accession>A0A420VIN7</accession>